<accession>A0ACB8U751</accession>
<dbReference type="Proteomes" id="UP001055072">
    <property type="component" value="Unassembled WGS sequence"/>
</dbReference>
<comment type="caution">
    <text evidence="1">The sequence shown here is derived from an EMBL/GenBank/DDBJ whole genome shotgun (WGS) entry which is preliminary data.</text>
</comment>
<name>A0ACB8U751_9APHY</name>
<gene>
    <name evidence="1" type="ORF">BDY19DRAFT_887765</name>
</gene>
<sequence>MNTNDLHGNPEAPTPAPTPAPSPTHSFATYTYDNYDHPAFVPTKPFLRPFEDDSLFDNPSYGGQGIGQGWSSMARIVREVDEGRVRDCKEDIDTILTFAGLFSASLTAFLIESYKNLRRDPSDTMIFLMQQNIALTSSYTLSGGFLNSTIAPQPQLLPEFQPSMNVIWVNILWFLSLTLTLVSASFTILVKQWLREYLAGEYTSSQVRLRVRHFRNPALQDWKVFEIAAVLPMLLQLSLALFLIGLCLFTIEVYRTIGYLTTAVVGAWGFFFIATTFSPVVSPRCPYK</sequence>
<protein>
    <submittedName>
        <fullName evidence="1">Uncharacterized protein</fullName>
    </submittedName>
</protein>
<feature type="non-terminal residue" evidence="1">
    <location>
        <position position="288"/>
    </location>
</feature>
<proteinExistence type="predicted"/>
<evidence type="ECO:0000313" key="1">
    <source>
        <dbReference type="EMBL" id="KAI0090117.1"/>
    </source>
</evidence>
<evidence type="ECO:0000313" key="2">
    <source>
        <dbReference type="Proteomes" id="UP001055072"/>
    </source>
</evidence>
<keyword evidence="2" id="KW-1185">Reference proteome</keyword>
<organism evidence="1 2">
    <name type="scientific">Irpex rosettiformis</name>
    <dbReference type="NCBI Taxonomy" id="378272"/>
    <lineage>
        <taxon>Eukaryota</taxon>
        <taxon>Fungi</taxon>
        <taxon>Dikarya</taxon>
        <taxon>Basidiomycota</taxon>
        <taxon>Agaricomycotina</taxon>
        <taxon>Agaricomycetes</taxon>
        <taxon>Polyporales</taxon>
        <taxon>Irpicaceae</taxon>
        <taxon>Irpex</taxon>
    </lineage>
</organism>
<reference evidence="1" key="1">
    <citation type="journal article" date="2021" name="Environ. Microbiol.">
        <title>Gene family expansions and transcriptome signatures uncover fungal adaptations to wood decay.</title>
        <authorList>
            <person name="Hage H."/>
            <person name="Miyauchi S."/>
            <person name="Viragh M."/>
            <person name="Drula E."/>
            <person name="Min B."/>
            <person name="Chaduli D."/>
            <person name="Navarro D."/>
            <person name="Favel A."/>
            <person name="Norest M."/>
            <person name="Lesage-Meessen L."/>
            <person name="Balint B."/>
            <person name="Merenyi Z."/>
            <person name="de Eugenio L."/>
            <person name="Morin E."/>
            <person name="Martinez A.T."/>
            <person name="Baldrian P."/>
            <person name="Stursova M."/>
            <person name="Martinez M.J."/>
            <person name="Novotny C."/>
            <person name="Magnuson J.K."/>
            <person name="Spatafora J.W."/>
            <person name="Maurice S."/>
            <person name="Pangilinan J."/>
            <person name="Andreopoulos W."/>
            <person name="LaButti K."/>
            <person name="Hundley H."/>
            <person name="Na H."/>
            <person name="Kuo A."/>
            <person name="Barry K."/>
            <person name="Lipzen A."/>
            <person name="Henrissat B."/>
            <person name="Riley R."/>
            <person name="Ahrendt S."/>
            <person name="Nagy L.G."/>
            <person name="Grigoriev I.V."/>
            <person name="Martin F."/>
            <person name="Rosso M.N."/>
        </authorList>
    </citation>
    <scope>NUCLEOTIDE SEQUENCE</scope>
    <source>
        <strain evidence="1">CBS 384.51</strain>
    </source>
</reference>
<dbReference type="EMBL" id="MU274908">
    <property type="protein sequence ID" value="KAI0090117.1"/>
    <property type="molecule type" value="Genomic_DNA"/>
</dbReference>